<proteinExistence type="predicted"/>
<evidence type="ECO:0000313" key="2">
    <source>
        <dbReference type="EMBL" id="GAA2663756.1"/>
    </source>
</evidence>
<evidence type="ECO:0000256" key="1">
    <source>
        <dbReference type="SAM" id="MobiDB-lite"/>
    </source>
</evidence>
<dbReference type="Proteomes" id="UP001500994">
    <property type="component" value="Unassembled WGS sequence"/>
</dbReference>
<sequence>MRPRGVDPCEARVLPGRSGGRNAGAEAPALEEDPLAGLEEDAGVDDRSRDFGVAAHDITSVRLAVTPQAHAYWIGGQQGTNDQRSYWLDGENAALRWKHPHSPLTA</sequence>
<dbReference type="EMBL" id="BAAARK010000009">
    <property type="protein sequence ID" value="GAA2663756.1"/>
    <property type="molecule type" value="Genomic_DNA"/>
</dbReference>
<comment type="caution">
    <text evidence="2">The sequence shown here is derived from an EMBL/GenBank/DDBJ whole genome shotgun (WGS) entry which is preliminary data.</text>
</comment>
<organism evidence="2 3">
    <name type="scientific">Streptomyces lunalinharesii</name>
    <dbReference type="NCBI Taxonomy" id="333384"/>
    <lineage>
        <taxon>Bacteria</taxon>
        <taxon>Bacillati</taxon>
        <taxon>Actinomycetota</taxon>
        <taxon>Actinomycetes</taxon>
        <taxon>Kitasatosporales</taxon>
        <taxon>Streptomycetaceae</taxon>
        <taxon>Streptomyces</taxon>
    </lineage>
</organism>
<protein>
    <submittedName>
        <fullName evidence="2">Uncharacterized protein</fullName>
    </submittedName>
</protein>
<feature type="compositionally biased region" description="Basic and acidic residues" evidence="1">
    <location>
        <begin position="1"/>
        <end position="10"/>
    </location>
</feature>
<keyword evidence="3" id="KW-1185">Reference proteome</keyword>
<feature type="compositionally biased region" description="Acidic residues" evidence="1">
    <location>
        <begin position="29"/>
        <end position="38"/>
    </location>
</feature>
<feature type="region of interest" description="Disordered" evidence="1">
    <location>
        <begin position="1"/>
        <end position="38"/>
    </location>
</feature>
<evidence type="ECO:0000313" key="3">
    <source>
        <dbReference type="Proteomes" id="UP001500994"/>
    </source>
</evidence>
<accession>A0ABP6EC65</accession>
<name>A0ABP6EC65_9ACTN</name>
<gene>
    <name evidence="2" type="ORF">GCM10009864_35070</name>
</gene>
<reference evidence="3" key="1">
    <citation type="journal article" date="2019" name="Int. J. Syst. Evol. Microbiol.">
        <title>The Global Catalogue of Microorganisms (GCM) 10K type strain sequencing project: providing services to taxonomists for standard genome sequencing and annotation.</title>
        <authorList>
            <consortium name="The Broad Institute Genomics Platform"/>
            <consortium name="The Broad Institute Genome Sequencing Center for Infectious Disease"/>
            <person name="Wu L."/>
            <person name="Ma J."/>
        </authorList>
    </citation>
    <scope>NUCLEOTIDE SEQUENCE [LARGE SCALE GENOMIC DNA]</scope>
    <source>
        <strain evidence="3">JCM 16374</strain>
    </source>
</reference>